<proteinExistence type="predicted"/>
<feature type="compositionally biased region" description="Basic and acidic residues" evidence="1">
    <location>
        <begin position="11"/>
        <end position="24"/>
    </location>
</feature>
<dbReference type="Proteomes" id="UP001159363">
    <property type="component" value="Chromosome 7"/>
</dbReference>
<organism evidence="2 3">
    <name type="scientific">Dryococelus australis</name>
    <dbReference type="NCBI Taxonomy" id="614101"/>
    <lineage>
        <taxon>Eukaryota</taxon>
        <taxon>Metazoa</taxon>
        <taxon>Ecdysozoa</taxon>
        <taxon>Arthropoda</taxon>
        <taxon>Hexapoda</taxon>
        <taxon>Insecta</taxon>
        <taxon>Pterygota</taxon>
        <taxon>Neoptera</taxon>
        <taxon>Polyneoptera</taxon>
        <taxon>Phasmatodea</taxon>
        <taxon>Verophasmatodea</taxon>
        <taxon>Anareolatae</taxon>
        <taxon>Phasmatidae</taxon>
        <taxon>Eurycanthinae</taxon>
        <taxon>Dryococelus</taxon>
    </lineage>
</organism>
<sequence>MRAIEVSMGQRRNERAGEMGDPRENSPTMIRPGIEPGSSRWEASRLTAQPPWPQALPKFYFHLASPQELIGERRSAILVAGGGWSSQYPPQFHLCILNYSVVPLYYGTRSTAYKISQQYGGTLLVIQQLNVNVTCDRPTVRGTSAVLRNQPITGLGRISWPTSARVHEHQKRVSSALPGEALPPPLGRLGVVGVCVTSAPPCWRHALQSAQTERCDYSSLAPPGIDCSPERPRINHHTWPYQPPANPLPTAEGSNTPPEEISTRLSRLCAGAERALAAARVEQGSIPPGVANVVDITVCWLAKMVSYTAPAETAPRRVSFRPPPSEQTRDRDSRESARATRRRWALTQLTSLSAGPPWHPKHVVIVPDDAASRRVSPGISHSITSLIPLLLRTSPRFTLIGSQDVESVEELSPDRDVWPITTGKQHVCPRTLEYSLRVKSSREKQVTPRGSVELKKFYKECRDRKSLGTVGTEDRKENLSRIFQSYEVLRPSLNTRPGVEHALLQPERALPQRDLVAGYATSPVVVVAVSILYTKSRTGWLVPIAFSIFWMNIYCHRQLRKIGLQQQEAYR</sequence>
<feature type="region of interest" description="Disordered" evidence="1">
    <location>
        <begin position="1"/>
        <end position="36"/>
    </location>
</feature>
<feature type="region of interest" description="Disordered" evidence="1">
    <location>
        <begin position="235"/>
        <end position="262"/>
    </location>
</feature>
<accession>A0ABQ9H191</accession>
<evidence type="ECO:0000313" key="3">
    <source>
        <dbReference type="Proteomes" id="UP001159363"/>
    </source>
</evidence>
<reference evidence="2 3" key="1">
    <citation type="submission" date="2023-02" db="EMBL/GenBank/DDBJ databases">
        <title>LHISI_Scaffold_Assembly.</title>
        <authorList>
            <person name="Stuart O.P."/>
            <person name="Cleave R."/>
            <person name="Magrath M.J.L."/>
            <person name="Mikheyev A.S."/>
        </authorList>
    </citation>
    <scope>NUCLEOTIDE SEQUENCE [LARGE SCALE GENOMIC DNA]</scope>
    <source>
        <strain evidence="2">Daus_M_001</strain>
        <tissue evidence="2">Leg muscle</tissue>
    </source>
</reference>
<gene>
    <name evidence="2" type="ORF">PR048_022499</name>
</gene>
<keyword evidence="3" id="KW-1185">Reference proteome</keyword>
<name>A0ABQ9H191_9NEOP</name>
<evidence type="ECO:0000256" key="1">
    <source>
        <dbReference type="SAM" id="MobiDB-lite"/>
    </source>
</evidence>
<evidence type="ECO:0000313" key="2">
    <source>
        <dbReference type="EMBL" id="KAJ8878036.1"/>
    </source>
</evidence>
<feature type="region of interest" description="Disordered" evidence="1">
    <location>
        <begin position="312"/>
        <end position="341"/>
    </location>
</feature>
<feature type="compositionally biased region" description="Basic and acidic residues" evidence="1">
    <location>
        <begin position="327"/>
        <end position="338"/>
    </location>
</feature>
<comment type="caution">
    <text evidence="2">The sequence shown here is derived from an EMBL/GenBank/DDBJ whole genome shotgun (WGS) entry which is preliminary data.</text>
</comment>
<protein>
    <submittedName>
        <fullName evidence="2">Uncharacterized protein</fullName>
    </submittedName>
</protein>
<dbReference type="EMBL" id="JARBHB010000008">
    <property type="protein sequence ID" value="KAJ8878036.1"/>
    <property type="molecule type" value="Genomic_DNA"/>
</dbReference>